<organism evidence="1 2">
    <name type="scientific">Pleurodeles waltl</name>
    <name type="common">Iberian ribbed newt</name>
    <dbReference type="NCBI Taxonomy" id="8319"/>
    <lineage>
        <taxon>Eukaryota</taxon>
        <taxon>Metazoa</taxon>
        <taxon>Chordata</taxon>
        <taxon>Craniata</taxon>
        <taxon>Vertebrata</taxon>
        <taxon>Euteleostomi</taxon>
        <taxon>Amphibia</taxon>
        <taxon>Batrachia</taxon>
        <taxon>Caudata</taxon>
        <taxon>Salamandroidea</taxon>
        <taxon>Salamandridae</taxon>
        <taxon>Pleurodelinae</taxon>
        <taxon>Pleurodeles</taxon>
    </lineage>
</organism>
<dbReference type="Proteomes" id="UP001066276">
    <property type="component" value="Chromosome 7"/>
</dbReference>
<protein>
    <submittedName>
        <fullName evidence="1">Uncharacterized protein</fullName>
    </submittedName>
</protein>
<evidence type="ECO:0000313" key="2">
    <source>
        <dbReference type="Proteomes" id="UP001066276"/>
    </source>
</evidence>
<dbReference type="EMBL" id="JANPWB010000011">
    <property type="protein sequence ID" value="KAJ1129528.1"/>
    <property type="molecule type" value="Genomic_DNA"/>
</dbReference>
<sequence>MIGPQECAGPIPPQHCPDPGHLIHLLRTALSTAGLLPLVRAALSRGQEPSQGAAVGVSLSPTARGLSPLCWISHTVLQAPVCTPSVQASPKCPRPTPGHLLDITGVVAWCAMSEADKQAGVEQRFTRLLLPPSWACPPVPSVD</sequence>
<name>A0AAV7PSS5_PLEWA</name>
<gene>
    <name evidence="1" type="ORF">NDU88_007896</name>
</gene>
<accession>A0AAV7PSS5</accession>
<dbReference type="AlphaFoldDB" id="A0AAV7PSS5"/>
<evidence type="ECO:0000313" key="1">
    <source>
        <dbReference type="EMBL" id="KAJ1129528.1"/>
    </source>
</evidence>
<proteinExistence type="predicted"/>
<comment type="caution">
    <text evidence="1">The sequence shown here is derived from an EMBL/GenBank/DDBJ whole genome shotgun (WGS) entry which is preliminary data.</text>
</comment>
<reference evidence="1" key="1">
    <citation type="journal article" date="2022" name="bioRxiv">
        <title>Sequencing and chromosome-scale assembly of the giantPleurodeles waltlgenome.</title>
        <authorList>
            <person name="Brown T."/>
            <person name="Elewa A."/>
            <person name="Iarovenko S."/>
            <person name="Subramanian E."/>
            <person name="Araus A.J."/>
            <person name="Petzold A."/>
            <person name="Susuki M."/>
            <person name="Suzuki K.-i.T."/>
            <person name="Hayashi T."/>
            <person name="Toyoda A."/>
            <person name="Oliveira C."/>
            <person name="Osipova E."/>
            <person name="Leigh N.D."/>
            <person name="Simon A."/>
            <person name="Yun M.H."/>
        </authorList>
    </citation>
    <scope>NUCLEOTIDE SEQUENCE</scope>
    <source>
        <strain evidence="1">20211129_DDA</strain>
        <tissue evidence="1">Liver</tissue>
    </source>
</reference>
<keyword evidence="2" id="KW-1185">Reference proteome</keyword>